<evidence type="ECO:0000313" key="6">
    <source>
        <dbReference type="Proteomes" id="UP000712600"/>
    </source>
</evidence>
<gene>
    <name evidence="5" type="ORF">F2Q69_00051540</name>
</gene>
<evidence type="ECO:0000256" key="2">
    <source>
        <dbReference type="ARBA" id="ARBA00022670"/>
    </source>
</evidence>
<dbReference type="Gene3D" id="3.90.226.10">
    <property type="entry name" value="2-enoyl-CoA Hydratase, Chain A, domain 1"/>
    <property type="match status" value="1"/>
</dbReference>
<reference evidence="5" key="1">
    <citation type="submission" date="2019-12" db="EMBL/GenBank/DDBJ databases">
        <title>Genome sequencing and annotation of Brassica cretica.</title>
        <authorList>
            <person name="Studholme D.J."/>
            <person name="Sarris P."/>
        </authorList>
    </citation>
    <scope>NUCLEOTIDE SEQUENCE</scope>
    <source>
        <strain evidence="5">PFS-109/04</strain>
        <tissue evidence="5">Leaf</tissue>
    </source>
</reference>
<dbReference type="AlphaFoldDB" id="A0A8S9PGL5"/>
<keyword evidence="4" id="KW-0720">Serine protease</keyword>
<sequence>MSCGWGKVEEIRRHILDFKKSGKFIVGYVNICGLKEYYLGCSCSELYAPLSAYSFLYGLTVQASFLGGLASGVASLDPASTCMKLPYLMKSLAQLIIMLPKDRQNMVLGELYGQVAESDDVIRKPSLVSLLESLNYLCSNKWTQGSASGPTIRHF</sequence>
<name>A0A8S9PGL5_BRACR</name>
<dbReference type="Proteomes" id="UP000712600">
    <property type="component" value="Unassembled WGS sequence"/>
</dbReference>
<proteinExistence type="inferred from homology"/>
<dbReference type="PANTHER" id="PTHR33209">
    <property type="entry name" value="PROTEASE 4"/>
    <property type="match status" value="1"/>
</dbReference>
<dbReference type="GO" id="GO:0008236">
    <property type="term" value="F:serine-type peptidase activity"/>
    <property type="evidence" value="ECO:0007669"/>
    <property type="project" value="UniProtKB-KW"/>
</dbReference>
<organism evidence="5 6">
    <name type="scientific">Brassica cretica</name>
    <name type="common">Mustard</name>
    <dbReference type="NCBI Taxonomy" id="69181"/>
    <lineage>
        <taxon>Eukaryota</taxon>
        <taxon>Viridiplantae</taxon>
        <taxon>Streptophyta</taxon>
        <taxon>Embryophyta</taxon>
        <taxon>Tracheophyta</taxon>
        <taxon>Spermatophyta</taxon>
        <taxon>Magnoliopsida</taxon>
        <taxon>eudicotyledons</taxon>
        <taxon>Gunneridae</taxon>
        <taxon>Pentapetalae</taxon>
        <taxon>rosids</taxon>
        <taxon>malvids</taxon>
        <taxon>Brassicales</taxon>
        <taxon>Brassicaceae</taxon>
        <taxon>Brassiceae</taxon>
        <taxon>Brassica</taxon>
    </lineage>
</organism>
<evidence type="ECO:0000256" key="3">
    <source>
        <dbReference type="ARBA" id="ARBA00022801"/>
    </source>
</evidence>
<keyword evidence="2" id="KW-0645">Protease</keyword>
<keyword evidence="3" id="KW-0378">Hydrolase</keyword>
<comment type="caution">
    <text evidence="5">The sequence shown here is derived from an EMBL/GenBank/DDBJ whole genome shotgun (WGS) entry which is preliminary data.</text>
</comment>
<evidence type="ECO:0000256" key="4">
    <source>
        <dbReference type="ARBA" id="ARBA00022825"/>
    </source>
</evidence>
<dbReference type="EMBL" id="QGKX02001347">
    <property type="protein sequence ID" value="KAF3521997.1"/>
    <property type="molecule type" value="Genomic_DNA"/>
</dbReference>
<evidence type="ECO:0000256" key="1">
    <source>
        <dbReference type="ARBA" id="ARBA00008683"/>
    </source>
</evidence>
<evidence type="ECO:0000313" key="5">
    <source>
        <dbReference type="EMBL" id="KAF3521997.1"/>
    </source>
</evidence>
<dbReference type="PANTHER" id="PTHR33209:SF1">
    <property type="entry name" value="PEPTIDASE S49 DOMAIN-CONTAINING PROTEIN"/>
    <property type="match status" value="1"/>
</dbReference>
<dbReference type="GO" id="GO:0006508">
    <property type="term" value="P:proteolysis"/>
    <property type="evidence" value="ECO:0007669"/>
    <property type="project" value="UniProtKB-KW"/>
</dbReference>
<accession>A0A8S9PGL5</accession>
<comment type="similarity">
    <text evidence="1">Belongs to the peptidase S49 family.</text>
</comment>
<protein>
    <submittedName>
        <fullName evidence="5">Uncharacterized protein</fullName>
    </submittedName>
</protein>